<evidence type="ECO:0000313" key="2">
    <source>
        <dbReference type="EMBL" id="CYV79806.1"/>
    </source>
</evidence>
<reference evidence="4 5" key="1">
    <citation type="submission" date="2016-02" db="EMBL/GenBank/DDBJ databases">
        <authorList>
            <consortium name="Pathogen Informatics"/>
        </authorList>
    </citation>
    <scope>NUCLEOTIDE SEQUENCE [LARGE SCALE GENOMIC DNA]</scope>
    <source>
        <strain evidence="1 5">LSS78</strain>
        <strain evidence="2 6">LSS79</strain>
        <strain evidence="3 4">LSS8</strain>
    </source>
</reference>
<accession>A0A0Z8IEV9</accession>
<name>A0A0Z8IEV9_STRSU</name>
<dbReference type="Proteomes" id="UP000074356">
    <property type="component" value="Unassembled WGS sequence"/>
</dbReference>
<dbReference type="RefSeq" id="WP_024383069.1">
    <property type="nucleotide sequence ID" value="NZ_AP023391.1"/>
</dbReference>
<evidence type="ECO:0000313" key="5">
    <source>
        <dbReference type="Proteomes" id="UP000074356"/>
    </source>
</evidence>
<dbReference type="EMBL" id="FIID01000027">
    <property type="protein sequence ID" value="CYW16562.1"/>
    <property type="molecule type" value="Genomic_DNA"/>
</dbReference>
<dbReference type="EMBL" id="FIIC01000010">
    <property type="protein sequence ID" value="CYV79806.1"/>
    <property type="molecule type" value="Genomic_DNA"/>
</dbReference>
<evidence type="ECO:0000313" key="6">
    <source>
        <dbReference type="Proteomes" id="UP000075193"/>
    </source>
</evidence>
<dbReference type="AlphaFoldDB" id="A0A0Z8IEV9"/>
<evidence type="ECO:0000313" key="3">
    <source>
        <dbReference type="EMBL" id="CYW16562.1"/>
    </source>
</evidence>
<dbReference type="Proteomes" id="UP000075193">
    <property type="component" value="Unassembled WGS sequence"/>
</dbReference>
<protein>
    <submittedName>
        <fullName evidence="1">Competence-specific global transcription modulator</fullName>
    </submittedName>
</protein>
<evidence type="ECO:0000313" key="1">
    <source>
        <dbReference type="EMBL" id="CYV34231.1"/>
    </source>
</evidence>
<dbReference type="Proteomes" id="UP000072933">
    <property type="component" value="Unassembled WGS sequence"/>
</dbReference>
<dbReference type="EMBL" id="FIIB01000001">
    <property type="protein sequence ID" value="CYV34231.1"/>
    <property type="molecule type" value="Genomic_DNA"/>
</dbReference>
<sequence>MEFETVCLKVRNLGRLYCYFKVKFRNHIEAIIRKQESQKCKFDRLLHEDIHGLIQSPSLGNDELLMLWGLLRDYRKNLINDRLENMKN</sequence>
<evidence type="ECO:0000313" key="4">
    <source>
        <dbReference type="Proteomes" id="UP000072933"/>
    </source>
</evidence>
<organism evidence="1 5">
    <name type="scientific">Streptococcus suis</name>
    <dbReference type="NCBI Taxonomy" id="1307"/>
    <lineage>
        <taxon>Bacteria</taxon>
        <taxon>Bacillati</taxon>
        <taxon>Bacillota</taxon>
        <taxon>Bacilli</taxon>
        <taxon>Lactobacillales</taxon>
        <taxon>Streptococcaceae</taxon>
        <taxon>Streptococcus</taxon>
    </lineage>
</organism>
<gene>
    <name evidence="3" type="ORF">ERS132370_01946</name>
    <name evidence="1" type="ORF">ERS132440_00033</name>
    <name evidence="2" type="ORF">ERS132441_01125</name>
</gene>
<proteinExistence type="predicted"/>